<dbReference type="InterPro" id="IPR035965">
    <property type="entry name" value="PAS-like_dom_sf"/>
</dbReference>
<dbReference type="InterPro" id="IPR029787">
    <property type="entry name" value="Nucleotide_cyclase"/>
</dbReference>
<dbReference type="Gene3D" id="3.30.450.20">
    <property type="entry name" value="PAS domain"/>
    <property type="match status" value="4"/>
</dbReference>
<proteinExistence type="predicted"/>
<feature type="coiled-coil region" evidence="1">
    <location>
        <begin position="571"/>
        <end position="598"/>
    </location>
</feature>
<comment type="caution">
    <text evidence="6">The sequence shown here is derived from an EMBL/GenBank/DDBJ whole genome shotgun (WGS) entry which is preliminary data.</text>
</comment>
<dbReference type="SMART" id="SM00086">
    <property type="entry name" value="PAC"/>
    <property type="match status" value="3"/>
</dbReference>
<dbReference type="SMART" id="SM00091">
    <property type="entry name" value="PAS"/>
    <property type="match status" value="4"/>
</dbReference>
<dbReference type="InterPro" id="IPR029016">
    <property type="entry name" value="GAF-like_dom_sf"/>
</dbReference>
<dbReference type="InterPro" id="IPR052155">
    <property type="entry name" value="Biofilm_reg_signaling"/>
</dbReference>
<dbReference type="SMART" id="SM00267">
    <property type="entry name" value="GGDEF"/>
    <property type="match status" value="1"/>
</dbReference>
<dbReference type="PROSITE" id="PS50113">
    <property type="entry name" value="PAC"/>
    <property type="match status" value="3"/>
</dbReference>
<dbReference type="Gene3D" id="3.30.450.40">
    <property type="match status" value="1"/>
</dbReference>
<dbReference type="RefSeq" id="WP_149818646.1">
    <property type="nucleotide sequence ID" value="NZ_VUOA01000025.1"/>
</dbReference>
<gene>
    <name evidence="6" type="ORF">F0L46_14305</name>
</gene>
<dbReference type="InterPro" id="IPR001610">
    <property type="entry name" value="PAC"/>
</dbReference>
<dbReference type="Gene3D" id="3.30.70.270">
    <property type="match status" value="1"/>
</dbReference>
<evidence type="ECO:0000259" key="2">
    <source>
        <dbReference type="PROSITE" id="PS50112"/>
    </source>
</evidence>
<dbReference type="GO" id="GO:0003824">
    <property type="term" value="F:catalytic activity"/>
    <property type="evidence" value="ECO:0007669"/>
    <property type="project" value="UniProtKB-ARBA"/>
</dbReference>
<dbReference type="Proteomes" id="UP000323142">
    <property type="component" value="Unassembled WGS sequence"/>
</dbReference>
<name>A0A5B2VAT1_9HYPH</name>
<dbReference type="InterPro" id="IPR000014">
    <property type="entry name" value="PAS"/>
</dbReference>
<accession>A0A5B2VAT1</accession>
<dbReference type="Gene3D" id="3.20.20.450">
    <property type="entry name" value="EAL domain"/>
    <property type="match status" value="1"/>
</dbReference>
<dbReference type="SUPFAM" id="SSF55781">
    <property type="entry name" value="GAF domain-like"/>
    <property type="match status" value="1"/>
</dbReference>
<dbReference type="PROSITE" id="PS50883">
    <property type="entry name" value="EAL"/>
    <property type="match status" value="1"/>
</dbReference>
<dbReference type="SMART" id="SM00065">
    <property type="entry name" value="GAF"/>
    <property type="match status" value="1"/>
</dbReference>
<dbReference type="AlphaFoldDB" id="A0A5B2VAT1"/>
<dbReference type="PANTHER" id="PTHR44757">
    <property type="entry name" value="DIGUANYLATE CYCLASE DGCP"/>
    <property type="match status" value="1"/>
</dbReference>
<dbReference type="Pfam" id="PF00990">
    <property type="entry name" value="GGDEF"/>
    <property type="match status" value="1"/>
</dbReference>
<dbReference type="NCBIfam" id="TIGR00229">
    <property type="entry name" value="sensory_box"/>
    <property type="match status" value="3"/>
</dbReference>
<feature type="domain" description="PAC" evidence="3">
    <location>
        <begin position="393"/>
        <end position="446"/>
    </location>
</feature>
<feature type="domain" description="PAS" evidence="2">
    <location>
        <begin position="588"/>
        <end position="660"/>
    </location>
</feature>
<dbReference type="CDD" id="cd01948">
    <property type="entry name" value="EAL"/>
    <property type="match status" value="1"/>
</dbReference>
<dbReference type="FunFam" id="3.30.70.270:FF:000001">
    <property type="entry name" value="Diguanylate cyclase domain protein"/>
    <property type="match status" value="1"/>
</dbReference>
<dbReference type="InterPro" id="IPR035919">
    <property type="entry name" value="EAL_sf"/>
</dbReference>
<dbReference type="PROSITE" id="PS50112">
    <property type="entry name" value="PAS"/>
    <property type="match status" value="2"/>
</dbReference>
<dbReference type="NCBIfam" id="TIGR00254">
    <property type="entry name" value="GGDEF"/>
    <property type="match status" value="1"/>
</dbReference>
<evidence type="ECO:0000259" key="4">
    <source>
        <dbReference type="PROSITE" id="PS50883"/>
    </source>
</evidence>
<dbReference type="InterPro" id="IPR043128">
    <property type="entry name" value="Rev_trsase/Diguanyl_cyclase"/>
</dbReference>
<evidence type="ECO:0000256" key="1">
    <source>
        <dbReference type="SAM" id="Coils"/>
    </source>
</evidence>
<organism evidence="6 7">
    <name type="scientific">Salinarimonas soli</name>
    <dbReference type="NCBI Taxonomy" id="1638099"/>
    <lineage>
        <taxon>Bacteria</taxon>
        <taxon>Pseudomonadati</taxon>
        <taxon>Pseudomonadota</taxon>
        <taxon>Alphaproteobacteria</taxon>
        <taxon>Hyphomicrobiales</taxon>
        <taxon>Salinarimonadaceae</taxon>
        <taxon>Salinarimonas</taxon>
    </lineage>
</organism>
<dbReference type="InterPro" id="IPR013655">
    <property type="entry name" value="PAS_fold_3"/>
</dbReference>
<dbReference type="InterPro" id="IPR000160">
    <property type="entry name" value="GGDEF_dom"/>
</dbReference>
<dbReference type="InterPro" id="IPR003018">
    <property type="entry name" value="GAF"/>
</dbReference>
<evidence type="ECO:0000259" key="5">
    <source>
        <dbReference type="PROSITE" id="PS50887"/>
    </source>
</evidence>
<evidence type="ECO:0000313" key="6">
    <source>
        <dbReference type="EMBL" id="KAA2236633.1"/>
    </source>
</evidence>
<dbReference type="Pfam" id="PF08447">
    <property type="entry name" value="PAS_3"/>
    <property type="match status" value="3"/>
</dbReference>
<dbReference type="SUPFAM" id="SSF141868">
    <property type="entry name" value="EAL domain-like"/>
    <property type="match status" value="1"/>
</dbReference>
<keyword evidence="1" id="KW-0175">Coiled coil</keyword>
<keyword evidence="7" id="KW-1185">Reference proteome</keyword>
<feature type="domain" description="EAL" evidence="4">
    <location>
        <begin position="891"/>
        <end position="1139"/>
    </location>
</feature>
<feature type="domain" description="PAS" evidence="2">
    <location>
        <begin position="196"/>
        <end position="248"/>
    </location>
</feature>
<dbReference type="InterPro" id="IPR000700">
    <property type="entry name" value="PAS-assoc_C"/>
</dbReference>
<dbReference type="Pfam" id="PF00563">
    <property type="entry name" value="EAL"/>
    <property type="match status" value="1"/>
</dbReference>
<dbReference type="EMBL" id="VUOA01000025">
    <property type="protein sequence ID" value="KAA2236633.1"/>
    <property type="molecule type" value="Genomic_DNA"/>
</dbReference>
<dbReference type="OrthoDB" id="9814202at2"/>
<evidence type="ECO:0000259" key="3">
    <source>
        <dbReference type="PROSITE" id="PS50113"/>
    </source>
</evidence>
<dbReference type="FunFam" id="3.30.450.20:FF:000099">
    <property type="entry name" value="Sensory box sensor histidine kinase"/>
    <property type="match status" value="1"/>
</dbReference>
<dbReference type="SMART" id="SM00052">
    <property type="entry name" value="EAL"/>
    <property type="match status" value="1"/>
</dbReference>
<feature type="domain" description="GGDEF" evidence="5">
    <location>
        <begin position="749"/>
        <end position="882"/>
    </location>
</feature>
<sequence>MYPLPRNEDERLMALRALRILDTPPEEQFDAVCRTARRLFDLPIALVSLVDKDRQWFKARCGLDVDGTPRELAFCNYTILADDVFVVEDAALDERFRANALVTGRPHIRFYAGAPLVMAPGLRAGTLCVIGTEPRAFTAADREALTDLARVVVAHLQVHRARVASDDETARRRVNEALIASQKAELERCERELRERGSLLTTTLENMDQGLMMVDSEGVIQVHNRRACELLGLPPALLEGRPAFETVHRHQIASDEFARAEPFFNRPTVRPEELLCGGHYERERPDGTRLEVRSVMLEGGGVVRTYTDVTAARRNEAALRESERRYRTLAAALPHKIWVTDPDGNALFYNERMTAYHGPLGTGIAERAALIHPDDARRIKAVKRRAFTKGVPFDVEGRLRRIDGAWRWHKLVMIPMRREGSDEIVEWLGTSLDIEEIYSDRHRLQETSDLLLLAQEAAGAGVWDLDLKAGLARHCAKTCRMHGIEPPEGGWAVLDRDQWAALLHPDDVPAAVEQLRQAVAGGGLYKAEFRVRRPDTEGGGWRWIAGYARVVCDEAGEPARLVGLNFDITERRHAEEALRASEAQLRASEERLAMALDATNDGLWDWNVVTGDVWLSERWYAMLGYDPGEIRPHVDAWSALVHPDDIDAVMRPLTDHLKGLTPIYQCEHRVRHRDGSWRWILDRGKVVARDGAGRAIRAVGTHTDITDRKEAERRVEHAASHDSLTDLPNRALFRHRLNQQLAESRRTGASVALLYLDLDRFKTVNDTLGHLAGDALLRETARRMAGALRLEDTLARLGGDEFAVLQAGDASPARTRALAERLVEAVSEPFGVAGRSVSVGLSVGIALSPGDGTDADELFKNADLALYRAKMAGRNTYRFYEPAMDEAQQERQALELDLRQALARGEFALHYQPLLDLASGRISGCEALVRWHHRTRGMIPPGAFIALAEETRLIVPLGEWVLREACREAATWSEPMRISVNVSAVQFRQPGLVQGVMSALAASGLPPERLELEITETVLIHEGEALKTLHQLRGLGVRIALDDFGTGYSSLSYLRRFPFDKIKIDRSFVKEIDNPDTAAIVRAMVGLGSRLGIAITAEGVETQAQLDQVRAEGCTEAQGYLISRPGPAREVLGPLERMMRAG</sequence>
<dbReference type="Pfam" id="PF12860">
    <property type="entry name" value="PAS_7"/>
    <property type="match status" value="1"/>
</dbReference>
<reference evidence="6 7" key="1">
    <citation type="submission" date="2019-09" db="EMBL/GenBank/DDBJ databases">
        <title>Salinarimonas rosea gen. nov., sp. nov., a new member of the a-2 subgroup of the Proteobacteria.</title>
        <authorList>
            <person name="Liu J."/>
        </authorList>
    </citation>
    <scope>NUCLEOTIDE SEQUENCE [LARGE SCALE GENOMIC DNA]</scope>
    <source>
        <strain evidence="6 7">BN140002</strain>
    </source>
</reference>
<feature type="domain" description="PAC" evidence="3">
    <location>
        <begin position="664"/>
        <end position="717"/>
    </location>
</feature>
<dbReference type="CDD" id="cd01949">
    <property type="entry name" value="GGDEF"/>
    <property type="match status" value="1"/>
</dbReference>
<evidence type="ECO:0000313" key="7">
    <source>
        <dbReference type="Proteomes" id="UP000323142"/>
    </source>
</evidence>
<protein>
    <submittedName>
        <fullName evidence="6">EAL domain-containing protein</fullName>
    </submittedName>
</protein>
<dbReference type="Pfam" id="PF01590">
    <property type="entry name" value="GAF"/>
    <property type="match status" value="1"/>
</dbReference>
<dbReference type="Gene3D" id="2.10.70.100">
    <property type="match status" value="1"/>
</dbReference>
<dbReference type="PANTHER" id="PTHR44757:SF2">
    <property type="entry name" value="BIOFILM ARCHITECTURE MAINTENANCE PROTEIN MBAA"/>
    <property type="match status" value="1"/>
</dbReference>
<feature type="domain" description="PAC" evidence="3">
    <location>
        <begin position="525"/>
        <end position="580"/>
    </location>
</feature>
<reference evidence="6 7" key="2">
    <citation type="submission" date="2019-09" db="EMBL/GenBank/DDBJ databases">
        <authorList>
            <person name="Jin C."/>
        </authorList>
    </citation>
    <scope>NUCLEOTIDE SEQUENCE [LARGE SCALE GENOMIC DNA]</scope>
    <source>
        <strain evidence="6 7">BN140002</strain>
    </source>
</reference>
<dbReference type="SUPFAM" id="SSF55073">
    <property type="entry name" value="Nucleotide cyclase"/>
    <property type="match status" value="1"/>
</dbReference>
<dbReference type="SUPFAM" id="SSF55785">
    <property type="entry name" value="PYP-like sensor domain (PAS domain)"/>
    <property type="match status" value="4"/>
</dbReference>
<dbReference type="CDD" id="cd00130">
    <property type="entry name" value="PAS"/>
    <property type="match status" value="4"/>
</dbReference>
<dbReference type="PROSITE" id="PS50887">
    <property type="entry name" value="GGDEF"/>
    <property type="match status" value="1"/>
</dbReference>
<dbReference type="InterPro" id="IPR001633">
    <property type="entry name" value="EAL_dom"/>
</dbReference>